<accession>A0ABD0VEN7</accession>
<reference evidence="1 2" key="1">
    <citation type="journal article" date="2024" name="Plant Biotechnol. J.">
        <title>Dendrobium thyrsiflorum genome and its molecular insights into genes involved in important horticultural traits.</title>
        <authorList>
            <person name="Chen B."/>
            <person name="Wang J.Y."/>
            <person name="Zheng P.J."/>
            <person name="Li K.L."/>
            <person name="Liang Y.M."/>
            <person name="Chen X.F."/>
            <person name="Zhang C."/>
            <person name="Zhao X."/>
            <person name="He X."/>
            <person name="Zhang G.Q."/>
            <person name="Liu Z.J."/>
            <person name="Xu Q."/>
        </authorList>
    </citation>
    <scope>NUCLEOTIDE SEQUENCE [LARGE SCALE GENOMIC DNA]</scope>
    <source>
        <strain evidence="1">GZMU011</strain>
    </source>
</reference>
<name>A0ABD0VEN7_DENTH</name>
<comment type="caution">
    <text evidence="1">The sequence shown here is derived from an EMBL/GenBank/DDBJ whole genome shotgun (WGS) entry which is preliminary data.</text>
</comment>
<evidence type="ECO:0000313" key="1">
    <source>
        <dbReference type="EMBL" id="KAL0923168.1"/>
    </source>
</evidence>
<dbReference type="Proteomes" id="UP001552299">
    <property type="component" value="Unassembled WGS sequence"/>
</dbReference>
<evidence type="ECO:0008006" key="3">
    <source>
        <dbReference type="Google" id="ProtNLM"/>
    </source>
</evidence>
<evidence type="ECO:0000313" key="2">
    <source>
        <dbReference type="Proteomes" id="UP001552299"/>
    </source>
</evidence>
<sequence>MNANKVEAGLQKLSPSLSSEIIRCGHRTVLPSGLRCTEPYRVPRYRAVSSTDFCSVQRNPDAPVAHPHPFFPLLPLPIAHILSKEENPSPRGPFPCMADPNNDNGFAFDLQEQVDIVRSTFFDVNPEIDDTMDDVDRIFFYFDVCHRGAPNLRTLASYWTSTNFFPSDYLFIGYINSIKHVIIKQFINKGRLGKVKDLEEKLTLSGFGNDLPLDGRKLFIDSGGEREGNPFDVFFNGTVDLQVDVEERRLEDINLSLIVEEIVEAAGAEQARQPRTSLEKSITRDERKFVSIVETEGVRETSETDGFFSIVETEGFLCETEGFFSHTKSFPAVFVNLVRVFLRYSKSYYHTNMTYIIYKCKSSSVLHKDLKCPVSHSKFTITINHSAISKEISIKTFLWHFFEKRMSIINHADNEESLNEYIDCNHIKKIG</sequence>
<keyword evidence="2" id="KW-1185">Reference proteome</keyword>
<proteinExistence type="predicted"/>
<protein>
    <recommendedName>
        <fullName evidence="3">DUF4283 domain-containing protein</fullName>
    </recommendedName>
</protein>
<gene>
    <name evidence="1" type="ORF">M5K25_007213</name>
</gene>
<organism evidence="1 2">
    <name type="scientific">Dendrobium thyrsiflorum</name>
    <name type="common">Pinecone-like raceme dendrobium</name>
    <name type="synonym">Orchid</name>
    <dbReference type="NCBI Taxonomy" id="117978"/>
    <lineage>
        <taxon>Eukaryota</taxon>
        <taxon>Viridiplantae</taxon>
        <taxon>Streptophyta</taxon>
        <taxon>Embryophyta</taxon>
        <taxon>Tracheophyta</taxon>
        <taxon>Spermatophyta</taxon>
        <taxon>Magnoliopsida</taxon>
        <taxon>Liliopsida</taxon>
        <taxon>Asparagales</taxon>
        <taxon>Orchidaceae</taxon>
        <taxon>Epidendroideae</taxon>
        <taxon>Malaxideae</taxon>
        <taxon>Dendrobiinae</taxon>
        <taxon>Dendrobium</taxon>
    </lineage>
</organism>
<dbReference type="AlphaFoldDB" id="A0ABD0VEN7"/>
<dbReference type="EMBL" id="JANQDX010000006">
    <property type="protein sequence ID" value="KAL0923168.1"/>
    <property type="molecule type" value="Genomic_DNA"/>
</dbReference>